<organism evidence="9 10">
    <name type="scientific">Wickerhamomyces ciferrii (strain ATCC 14091 / BCRC 22168 / CBS 111 / JCM 3599 / NBRC 0793 / NRRL Y-1031 F-60-10)</name>
    <name type="common">Yeast</name>
    <name type="synonym">Pichia ciferrii</name>
    <dbReference type="NCBI Taxonomy" id="1206466"/>
    <lineage>
        <taxon>Eukaryota</taxon>
        <taxon>Fungi</taxon>
        <taxon>Dikarya</taxon>
        <taxon>Ascomycota</taxon>
        <taxon>Saccharomycotina</taxon>
        <taxon>Saccharomycetes</taxon>
        <taxon>Phaffomycetales</taxon>
        <taxon>Wickerhamomycetaceae</taxon>
        <taxon>Wickerhamomyces</taxon>
    </lineage>
</organism>
<dbReference type="Proteomes" id="UP000009328">
    <property type="component" value="Unassembled WGS sequence"/>
</dbReference>
<proteinExistence type="inferred from homology"/>
<evidence type="ECO:0000256" key="3">
    <source>
        <dbReference type="ARBA" id="ARBA00022723"/>
    </source>
</evidence>
<evidence type="ECO:0000256" key="6">
    <source>
        <dbReference type="ARBA" id="ARBA00023004"/>
    </source>
</evidence>
<reference evidence="9 10" key="1">
    <citation type="journal article" date="2012" name="Eukaryot. Cell">
        <title>Draft genome sequence of Wickerhamomyces ciferrii NRRL Y-1031 F-60-10.</title>
        <authorList>
            <person name="Schneider J."/>
            <person name="Andrea H."/>
            <person name="Blom J."/>
            <person name="Jaenicke S."/>
            <person name="Ruckert C."/>
            <person name="Schorsch C."/>
            <person name="Szczepanowski R."/>
            <person name="Farwick M."/>
            <person name="Goesmann A."/>
            <person name="Puhler A."/>
            <person name="Schaffer S."/>
            <person name="Tauch A."/>
            <person name="Kohler T."/>
            <person name="Brinkrolf K."/>
        </authorList>
    </citation>
    <scope>NUCLEOTIDE SEQUENCE [LARGE SCALE GENOMIC DNA]</scope>
    <source>
        <strain evidence="10">ATCC 14091 / BCRC 22168 / CBS 111 / JCM 3599 / NBRC 0793 / NRRL Y-1031 F-60-10</strain>
    </source>
</reference>
<evidence type="ECO:0000313" key="9">
    <source>
        <dbReference type="EMBL" id="CCH44549.1"/>
    </source>
</evidence>
<dbReference type="GO" id="GO:0005737">
    <property type="term" value="C:cytoplasm"/>
    <property type="evidence" value="ECO:0007669"/>
    <property type="project" value="TreeGrafter"/>
</dbReference>
<dbReference type="SUPFAM" id="SSF51197">
    <property type="entry name" value="Clavaminate synthase-like"/>
    <property type="match status" value="1"/>
</dbReference>
<name>K0KT51_WICCF</name>
<keyword evidence="10" id="KW-1185">Reference proteome</keyword>
<dbReference type="InParanoid" id="K0KT51"/>
<dbReference type="GO" id="GO:0044273">
    <property type="term" value="P:sulfur compound catabolic process"/>
    <property type="evidence" value="ECO:0007669"/>
    <property type="project" value="TreeGrafter"/>
</dbReference>
<comment type="similarity">
    <text evidence="2">Belongs to the TfdA dioxygenase family.</text>
</comment>
<comment type="cofactor">
    <cofactor evidence="1">
        <name>Fe(2+)</name>
        <dbReference type="ChEBI" id="CHEBI:29033"/>
    </cofactor>
</comment>
<dbReference type="PANTHER" id="PTHR30468:SF1">
    <property type="entry name" value="ALPHA-KETOGLUTARATE-DEPENDENT SULFONATE DIOXYGENASE"/>
    <property type="match status" value="1"/>
</dbReference>
<accession>K0KT51</accession>
<dbReference type="InterPro" id="IPR042098">
    <property type="entry name" value="TauD-like_sf"/>
</dbReference>
<dbReference type="GO" id="GO:0046872">
    <property type="term" value="F:metal ion binding"/>
    <property type="evidence" value="ECO:0007669"/>
    <property type="project" value="UniProtKB-KW"/>
</dbReference>
<keyword evidence="4 9" id="KW-0223">Dioxygenase</keyword>
<dbReference type="PANTHER" id="PTHR30468">
    <property type="entry name" value="ALPHA-KETOGLUTARATE-DEPENDENT SULFONATE DIOXYGENASE"/>
    <property type="match status" value="1"/>
</dbReference>
<keyword evidence="6" id="KW-0408">Iron</keyword>
<dbReference type="Pfam" id="PF02668">
    <property type="entry name" value="TauD"/>
    <property type="match status" value="1"/>
</dbReference>
<evidence type="ECO:0000256" key="5">
    <source>
        <dbReference type="ARBA" id="ARBA00023002"/>
    </source>
</evidence>
<dbReference type="InterPro" id="IPR003819">
    <property type="entry name" value="TauD/TfdA-like"/>
</dbReference>
<dbReference type="InterPro" id="IPR051323">
    <property type="entry name" value="AtsK-like"/>
</dbReference>
<keyword evidence="5 9" id="KW-0560">Oxidoreductase</keyword>
<feature type="compositionally biased region" description="Polar residues" evidence="7">
    <location>
        <begin position="1"/>
        <end position="14"/>
    </location>
</feature>
<evidence type="ECO:0000313" key="10">
    <source>
        <dbReference type="Proteomes" id="UP000009328"/>
    </source>
</evidence>
<dbReference type="Gene3D" id="3.60.130.10">
    <property type="entry name" value="Clavaminate synthase-like"/>
    <property type="match status" value="1"/>
</dbReference>
<feature type="domain" description="TauD/TfdA-like" evidence="8">
    <location>
        <begin position="118"/>
        <end position="387"/>
    </location>
</feature>
<dbReference type="AlphaFoldDB" id="K0KT51"/>
<sequence>MAPPTATSTVQITQDIKKLEVSNNQEQKPEKQVKSKYDTDNVGKYKSPFYSARVEGEDGLLVLKNIERGDLSYPEYEPTWDTKTKFEPYELFEIKDRGLFADKSYKNLLSKDNKDLQTSDLTPKFGTEIKGVQLSELSDAAKDELALLTAERGVLVFRDQDLASKGVEFNVKFAEYFGPLHIHPASGAPKGYPELHLVYRSKDASATESFLKRHTTSVAWHSDVSYEKQPLGTTFLGLLDGPTSGGDTAFVDTQAAYDRLSPEFQQIIERLTAEHSGFEQAEASLRSGGITRRDPVKNIHPVVRTHPVTGKKAIYVNQQFTRDIQELKVEESDAILGFLYNFLSTSIDLQIRAKWEKGTVVVWDNRRASHSALYDWETTERRHLYRLGPRAEKPFLKK</sequence>
<keyword evidence="3" id="KW-0479">Metal-binding</keyword>
<dbReference type="FunFam" id="3.60.130.10:FF:000003">
    <property type="entry name" value="Alpha-ketoglutarate-dependent taurine dioxygenase"/>
    <property type="match status" value="1"/>
</dbReference>
<evidence type="ECO:0000256" key="7">
    <source>
        <dbReference type="SAM" id="MobiDB-lite"/>
    </source>
</evidence>
<dbReference type="EC" id="1.14.11.-" evidence="9"/>
<comment type="caution">
    <text evidence="9">The sequence shown here is derived from an EMBL/GenBank/DDBJ whole genome shotgun (WGS) entry which is preliminary data.</text>
</comment>
<evidence type="ECO:0000259" key="8">
    <source>
        <dbReference type="Pfam" id="PF02668"/>
    </source>
</evidence>
<dbReference type="GO" id="GO:0000907">
    <property type="term" value="F:sulfonate dioxygenase activity"/>
    <property type="evidence" value="ECO:0007669"/>
    <property type="project" value="TreeGrafter"/>
</dbReference>
<feature type="compositionally biased region" description="Basic and acidic residues" evidence="7">
    <location>
        <begin position="27"/>
        <end position="38"/>
    </location>
</feature>
<feature type="region of interest" description="Disordered" evidence="7">
    <location>
        <begin position="1"/>
        <end position="38"/>
    </location>
</feature>
<dbReference type="STRING" id="1206466.K0KT51"/>
<gene>
    <name evidence="9" type="ORF">BN7_4115</name>
</gene>
<evidence type="ECO:0000256" key="1">
    <source>
        <dbReference type="ARBA" id="ARBA00001954"/>
    </source>
</evidence>
<dbReference type="eggNOG" id="ENOG502QT05">
    <property type="taxonomic scope" value="Eukaryota"/>
</dbReference>
<dbReference type="EMBL" id="CAIF01000141">
    <property type="protein sequence ID" value="CCH44549.1"/>
    <property type="molecule type" value="Genomic_DNA"/>
</dbReference>
<dbReference type="HOGENOM" id="CLU_036005_0_0_1"/>
<evidence type="ECO:0000256" key="4">
    <source>
        <dbReference type="ARBA" id="ARBA00022964"/>
    </source>
</evidence>
<evidence type="ECO:0000256" key="2">
    <source>
        <dbReference type="ARBA" id="ARBA00005896"/>
    </source>
</evidence>
<protein>
    <submittedName>
        <fullName evidence="9">Alpha-ketoglutarate-dependent sulfonate dioxygenase</fullName>
        <ecNumber evidence="9">1.14.11.-</ecNumber>
    </submittedName>
</protein>